<evidence type="ECO:0000256" key="3">
    <source>
        <dbReference type="SAM" id="MobiDB-lite"/>
    </source>
</evidence>
<dbReference type="AlphaFoldDB" id="A0AAW5MY24"/>
<dbReference type="Pfam" id="PF25973">
    <property type="entry name" value="BSH_CzcB"/>
    <property type="match status" value="1"/>
</dbReference>
<dbReference type="GO" id="GO:0016020">
    <property type="term" value="C:membrane"/>
    <property type="evidence" value="ECO:0007669"/>
    <property type="project" value="InterPro"/>
</dbReference>
<keyword evidence="7" id="KW-1185">Reference proteome</keyword>
<name>A0AAW5MY24_9BACT</name>
<dbReference type="Gene3D" id="2.40.50.100">
    <property type="match status" value="1"/>
</dbReference>
<dbReference type="GeneID" id="82444441"/>
<gene>
    <name evidence="6" type="ORF">NW209_04255</name>
</gene>
<dbReference type="PANTHER" id="PTHR30097">
    <property type="entry name" value="CATION EFFLUX SYSTEM PROTEIN CUSB"/>
    <property type="match status" value="1"/>
</dbReference>
<feature type="domain" description="CusB-like beta-barrel" evidence="4">
    <location>
        <begin position="230"/>
        <end position="298"/>
    </location>
</feature>
<comment type="similarity">
    <text evidence="1">Belongs to the membrane fusion protein (MFP) (TC 8.A.1) family.</text>
</comment>
<evidence type="ECO:0000259" key="5">
    <source>
        <dbReference type="Pfam" id="PF25973"/>
    </source>
</evidence>
<feature type="domain" description="CzcB-like barrel-sandwich hybrid" evidence="5">
    <location>
        <begin position="75"/>
        <end position="219"/>
    </location>
</feature>
<dbReference type="GO" id="GO:0060003">
    <property type="term" value="P:copper ion export"/>
    <property type="evidence" value="ECO:0007669"/>
    <property type="project" value="TreeGrafter"/>
</dbReference>
<proteinExistence type="inferred from homology"/>
<dbReference type="SUPFAM" id="SSF111369">
    <property type="entry name" value="HlyD-like secretion proteins"/>
    <property type="match status" value="1"/>
</dbReference>
<dbReference type="PROSITE" id="PS51257">
    <property type="entry name" value="PROKAR_LIPOPROTEIN"/>
    <property type="match status" value="1"/>
</dbReference>
<evidence type="ECO:0000256" key="1">
    <source>
        <dbReference type="ARBA" id="ARBA00009477"/>
    </source>
</evidence>
<dbReference type="Proteomes" id="UP001204579">
    <property type="component" value="Unassembled WGS sequence"/>
</dbReference>
<organism evidence="6 7">
    <name type="scientific">Phocaeicola barnesiae</name>
    <dbReference type="NCBI Taxonomy" id="376804"/>
    <lineage>
        <taxon>Bacteria</taxon>
        <taxon>Pseudomonadati</taxon>
        <taxon>Bacteroidota</taxon>
        <taxon>Bacteroidia</taxon>
        <taxon>Bacteroidales</taxon>
        <taxon>Bacteroidaceae</taxon>
        <taxon>Phocaeicola</taxon>
    </lineage>
</organism>
<dbReference type="NCBIfam" id="TIGR01730">
    <property type="entry name" value="RND_mfp"/>
    <property type="match status" value="1"/>
</dbReference>
<dbReference type="PANTHER" id="PTHR30097:SF4">
    <property type="entry name" value="SLR6042 PROTEIN"/>
    <property type="match status" value="1"/>
</dbReference>
<keyword evidence="2" id="KW-0813">Transport</keyword>
<evidence type="ECO:0000313" key="7">
    <source>
        <dbReference type="Proteomes" id="UP001204579"/>
    </source>
</evidence>
<dbReference type="GO" id="GO:0022857">
    <property type="term" value="F:transmembrane transporter activity"/>
    <property type="evidence" value="ECO:0007669"/>
    <property type="project" value="InterPro"/>
</dbReference>
<dbReference type="InterPro" id="IPR006143">
    <property type="entry name" value="RND_pump_MFP"/>
</dbReference>
<evidence type="ECO:0000256" key="2">
    <source>
        <dbReference type="ARBA" id="ARBA00022448"/>
    </source>
</evidence>
<evidence type="ECO:0000313" key="6">
    <source>
        <dbReference type="EMBL" id="MCR8873241.1"/>
    </source>
</evidence>
<dbReference type="InterPro" id="IPR051909">
    <property type="entry name" value="MFP_Cation_Efflux"/>
</dbReference>
<dbReference type="EMBL" id="JANRHJ010000004">
    <property type="protein sequence ID" value="MCR8873241.1"/>
    <property type="molecule type" value="Genomic_DNA"/>
</dbReference>
<reference evidence="6 7" key="1">
    <citation type="submission" date="2022-08" db="EMBL/GenBank/DDBJ databases">
        <authorList>
            <person name="Zeman M."/>
            <person name="Kubasova T."/>
        </authorList>
    </citation>
    <scope>NUCLEOTIDE SEQUENCE [LARGE SCALE GENOMIC DNA]</scope>
    <source>
        <strain evidence="6 7">ET62</strain>
    </source>
</reference>
<protein>
    <submittedName>
        <fullName evidence="6">Efflux RND transporter periplasmic adaptor subunit</fullName>
    </submittedName>
</protein>
<comment type="caution">
    <text evidence="6">The sequence shown here is derived from an EMBL/GenBank/DDBJ whole genome shotgun (WGS) entry which is preliminary data.</text>
</comment>
<dbReference type="RefSeq" id="WP_022339378.1">
    <property type="nucleotide sequence ID" value="NZ_CALULB010000044.1"/>
</dbReference>
<accession>A0AAW5MY24</accession>
<evidence type="ECO:0000259" key="4">
    <source>
        <dbReference type="Pfam" id="PF25954"/>
    </source>
</evidence>
<dbReference type="InterPro" id="IPR058792">
    <property type="entry name" value="Beta-barrel_RND_2"/>
</dbReference>
<dbReference type="GO" id="GO:0030313">
    <property type="term" value="C:cell envelope"/>
    <property type="evidence" value="ECO:0007669"/>
    <property type="project" value="TreeGrafter"/>
</dbReference>
<feature type="compositionally biased region" description="Low complexity" evidence="3">
    <location>
        <begin position="22"/>
        <end position="40"/>
    </location>
</feature>
<sequence length="300" mass="32755">MKKMIFPVVAVLLASCNPSDKQTTQQTAETQTETATTETAPSADSLQVDGITGATNVANASTFNGTLVIPPQHFAAITLPMGGIVKNLSLLPGTYVQKGKVLATLENPEFITLQQEYLDSRAQLEYLEAEYHRQQTLSQEEAASQKKLQQSKADYLSMKSRMQAAVAQLQLLGIQPEKLVGHGISPSLEIKAPISGYVSNLQANLGKFLDAGEPLCEIIDKSRMMVRLVAYEKDLENLEVGCPLLFHINGLGNTTFHGKLIAIGQEVDDTNRSIELYAEVTENNPLFRPGMYVSARMGKK</sequence>
<dbReference type="Gene3D" id="1.10.287.470">
    <property type="entry name" value="Helix hairpin bin"/>
    <property type="match status" value="1"/>
</dbReference>
<feature type="region of interest" description="Disordered" evidence="3">
    <location>
        <begin position="20"/>
        <end position="42"/>
    </location>
</feature>
<dbReference type="GO" id="GO:0015679">
    <property type="term" value="P:plasma membrane copper ion transport"/>
    <property type="evidence" value="ECO:0007669"/>
    <property type="project" value="TreeGrafter"/>
</dbReference>
<dbReference type="InterPro" id="IPR058647">
    <property type="entry name" value="BSH_CzcB-like"/>
</dbReference>
<dbReference type="Pfam" id="PF25954">
    <property type="entry name" value="Beta-barrel_RND_2"/>
    <property type="match status" value="1"/>
</dbReference>
<dbReference type="Gene3D" id="2.40.30.170">
    <property type="match status" value="1"/>
</dbReference>